<evidence type="ECO:0000313" key="3">
    <source>
        <dbReference type="Proteomes" id="UP000218231"/>
    </source>
</evidence>
<dbReference type="Pfam" id="PF00092">
    <property type="entry name" value="VWA"/>
    <property type="match status" value="1"/>
</dbReference>
<proteinExistence type="predicted"/>
<sequence length="315" mass="34815">MLDKVQTDLQWLTVKKLSETPTDERYSRVGMIVYATNASVVYPLGSINNDDIDGIMGLPFYNDQGTDLGAAILLAIDQFNDETMHRVDARPVIVVLATAYNRFGNYKDPVQIATAFKENGGILILYEPNDFVTPELGKIASPGYMCANTQDPDGSCVNNGLCNANCFCPVNYLPYGLDANNGVPTRGCYYNALTSNAFDPAWNRCKQPNYGYLAVVQDQNKQDFLNNMIPDNNFWIGLKFVRGYFIWSDPNSTVLDNSAALWSPGEPNLSNPNNQCVYTLVGSHKWAMADCRSDLNSICEAPPCDSVHYCDASLA</sequence>
<dbReference type="SUPFAM" id="SSF53300">
    <property type="entry name" value="vWA-like"/>
    <property type="match status" value="1"/>
</dbReference>
<evidence type="ECO:0000259" key="1">
    <source>
        <dbReference type="PROSITE" id="PS50041"/>
    </source>
</evidence>
<dbReference type="AlphaFoldDB" id="A0A2A2KKE6"/>
<dbReference type="OrthoDB" id="5787490at2759"/>
<dbReference type="PANTHER" id="PTHR31024">
    <property type="entry name" value="C-TYPE LECTIN"/>
    <property type="match status" value="1"/>
</dbReference>
<dbReference type="PROSITE" id="PS50041">
    <property type="entry name" value="C_TYPE_LECTIN_2"/>
    <property type="match status" value="1"/>
</dbReference>
<dbReference type="EMBL" id="LIAE01008330">
    <property type="protein sequence ID" value="PAV74415.1"/>
    <property type="molecule type" value="Genomic_DNA"/>
</dbReference>
<gene>
    <name evidence="2" type="ORF">WR25_02417</name>
</gene>
<dbReference type="SUPFAM" id="SSF56436">
    <property type="entry name" value="C-type lectin-like"/>
    <property type="match status" value="1"/>
</dbReference>
<evidence type="ECO:0000313" key="2">
    <source>
        <dbReference type="EMBL" id="PAV74415.1"/>
    </source>
</evidence>
<dbReference type="Gene3D" id="3.40.50.410">
    <property type="entry name" value="von Willebrand factor, type A domain"/>
    <property type="match status" value="1"/>
</dbReference>
<name>A0A2A2KKE6_9BILA</name>
<dbReference type="InterPro" id="IPR016186">
    <property type="entry name" value="C-type_lectin-like/link_sf"/>
</dbReference>
<reference evidence="2 3" key="1">
    <citation type="journal article" date="2017" name="Curr. Biol.">
        <title>Genome architecture and evolution of a unichromosomal asexual nematode.</title>
        <authorList>
            <person name="Fradin H."/>
            <person name="Zegar C."/>
            <person name="Gutwein M."/>
            <person name="Lucas J."/>
            <person name="Kovtun M."/>
            <person name="Corcoran D."/>
            <person name="Baugh L.R."/>
            <person name="Kiontke K."/>
            <person name="Gunsalus K."/>
            <person name="Fitch D.H."/>
            <person name="Piano F."/>
        </authorList>
    </citation>
    <scope>NUCLEOTIDE SEQUENCE [LARGE SCALE GENOMIC DNA]</scope>
    <source>
        <strain evidence="2">PF1309</strain>
    </source>
</reference>
<protein>
    <recommendedName>
        <fullName evidence="1">C-type lectin domain-containing protein</fullName>
    </recommendedName>
</protein>
<dbReference type="Gene3D" id="3.10.100.10">
    <property type="entry name" value="Mannose-Binding Protein A, subunit A"/>
    <property type="match status" value="1"/>
</dbReference>
<dbReference type="InterPro" id="IPR036465">
    <property type="entry name" value="vWFA_dom_sf"/>
</dbReference>
<dbReference type="InterPro" id="IPR002035">
    <property type="entry name" value="VWF_A"/>
</dbReference>
<dbReference type="SMART" id="SM00034">
    <property type="entry name" value="CLECT"/>
    <property type="match status" value="1"/>
</dbReference>
<dbReference type="InterPro" id="IPR001304">
    <property type="entry name" value="C-type_lectin-like"/>
</dbReference>
<dbReference type="InterPro" id="IPR016187">
    <property type="entry name" value="CTDL_fold"/>
</dbReference>
<accession>A0A2A2KKE6</accession>
<keyword evidence="3" id="KW-1185">Reference proteome</keyword>
<organism evidence="2 3">
    <name type="scientific">Diploscapter pachys</name>
    <dbReference type="NCBI Taxonomy" id="2018661"/>
    <lineage>
        <taxon>Eukaryota</taxon>
        <taxon>Metazoa</taxon>
        <taxon>Ecdysozoa</taxon>
        <taxon>Nematoda</taxon>
        <taxon>Chromadorea</taxon>
        <taxon>Rhabditida</taxon>
        <taxon>Rhabditina</taxon>
        <taxon>Rhabditomorpha</taxon>
        <taxon>Rhabditoidea</taxon>
        <taxon>Rhabditidae</taxon>
        <taxon>Diploscapter</taxon>
    </lineage>
</organism>
<dbReference type="Proteomes" id="UP000218231">
    <property type="component" value="Unassembled WGS sequence"/>
</dbReference>
<feature type="domain" description="C-type lectin" evidence="1">
    <location>
        <begin position="188"/>
        <end position="300"/>
    </location>
</feature>
<dbReference type="CDD" id="cd00037">
    <property type="entry name" value="CLECT"/>
    <property type="match status" value="1"/>
</dbReference>
<dbReference type="PANTHER" id="PTHR31024:SF3">
    <property type="entry name" value="C-TYPE LECTIN-RELATED"/>
    <property type="match status" value="1"/>
</dbReference>
<dbReference type="Pfam" id="PF00059">
    <property type="entry name" value="Lectin_C"/>
    <property type="match status" value="1"/>
</dbReference>
<comment type="caution">
    <text evidence="2">The sequence shown here is derived from an EMBL/GenBank/DDBJ whole genome shotgun (WGS) entry which is preliminary data.</text>
</comment>